<evidence type="ECO:0000256" key="1">
    <source>
        <dbReference type="SAM" id="MobiDB-lite"/>
    </source>
</evidence>
<sequence>MEHDKGFDYAGNAFSGSPYSDCSLLTTSIFNPSDFDFSDMLNFTPPIEVSEMAILNIPGSSRSTTSDFLGDSATGRGFPFPTVLANMYNLPSTVASTITPVDLSMPSGSNFPIHGLPRPLPPQDQSEPQSASVQVKQRTGRQVYISARPAAQKRAQPATISAGARENRTPKRRRGTRKKVRTEEEIASRRKNHLQRNRDAAQKCRQQKKLTEAAKKEQMAKERHDNHIVWNQVGAVHDELDSLRNYTLDVVSHCQSSDHRTAAKISLELIKKINAKLQDQIDMCNQRRAQISEGLFMQRSFGGYTQQDSMQDGPRSTQDSQLLTMSSRKSSDFSEHTLRPGSTRGISYATRQLNTGFATGNELTRKKSNNSSTEPDSVIDLNSLPIVKDLAVEDEAVEIPVHETEESLPLRVAMGNNANSLFALLTQMQHTGGGPLN</sequence>
<organism evidence="2 3">
    <name type="scientific">Cadophora malorum</name>
    <dbReference type="NCBI Taxonomy" id="108018"/>
    <lineage>
        <taxon>Eukaryota</taxon>
        <taxon>Fungi</taxon>
        <taxon>Dikarya</taxon>
        <taxon>Ascomycota</taxon>
        <taxon>Pezizomycotina</taxon>
        <taxon>Leotiomycetes</taxon>
        <taxon>Helotiales</taxon>
        <taxon>Ploettnerulaceae</taxon>
        <taxon>Cadophora</taxon>
    </lineage>
</organism>
<gene>
    <name evidence="2" type="ORF">IFR04_003133</name>
</gene>
<feature type="compositionally biased region" description="Basic residues" evidence="1">
    <location>
        <begin position="170"/>
        <end position="180"/>
    </location>
</feature>
<dbReference type="InterPro" id="IPR046347">
    <property type="entry name" value="bZIP_sf"/>
</dbReference>
<comment type="caution">
    <text evidence="2">The sequence shown here is derived from an EMBL/GenBank/DDBJ whole genome shotgun (WGS) entry which is preliminary data.</text>
</comment>
<evidence type="ECO:0000313" key="2">
    <source>
        <dbReference type="EMBL" id="KAG4423708.1"/>
    </source>
</evidence>
<feature type="region of interest" description="Disordered" evidence="1">
    <location>
        <begin position="109"/>
        <end position="207"/>
    </location>
</feature>
<reference evidence="2" key="1">
    <citation type="submission" date="2021-02" db="EMBL/GenBank/DDBJ databases">
        <title>Genome sequence Cadophora malorum strain M34.</title>
        <authorList>
            <person name="Stefanovic E."/>
            <person name="Vu D."/>
            <person name="Scully C."/>
            <person name="Dijksterhuis J."/>
            <person name="Roader J."/>
            <person name="Houbraken J."/>
        </authorList>
    </citation>
    <scope>NUCLEOTIDE SEQUENCE</scope>
    <source>
        <strain evidence="2">M34</strain>
    </source>
</reference>
<feature type="compositionally biased region" description="Basic and acidic residues" evidence="1">
    <location>
        <begin position="329"/>
        <end position="338"/>
    </location>
</feature>
<evidence type="ECO:0008006" key="4">
    <source>
        <dbReference type="Google" id="ProtNLM"/>
    </source>
</evidence>
<feature type="compositionally biased region" description="Polar residues" evidence="1">
    <location>
        <begin position="304"/>
        <end position="328"/>
    </location>
</feature>
<dbReference type="OrthoDB" id="3576125at2759"/>
<protein>
    <recommendedName>
        <fullName evidence="4">BZIP domain-containing protein</fullName>
    </recommendedName>
</protein>
<feature type="compositionally biased region" description="Low complexity" evidence="1">
    <location>
        <begin position="147"/>
        <end position="158"/>
    </location>
</feature>
<evidence type="ECO:0000313" key="3">
    <source>
        <dbReference type="Proteomes" id="UP000664132"/>
    </source>
</evidence>
<dbReference type="AlphaFoldDB" id="A0A8H7WFD7"/>
<dbReference type="Gene3D" id="1.20.5.170">
    <property type="match status" value="1"/>
</dbReference>
<name>A0A8H7WFD7_9HELO</name>
<proteinExistence type="predicted"/>
<dbReference type="EMBL" id="JAFJYH010000030">
    <property type="protein sequence ID" value="KAG4423708.1"/>
    <property type="molecule type" value="Genomic_DNA"/>
</dbReference>
<keyword evidence="3" id="KW-1185">Reference proteome</keyword>
<dbReference type="Proteomes" id="UP000664132">
    <property type="component" value="Unassembled WGS sequence"/>
</dbReference>
<accession>A0A8H7WFD7</accession>
<dbReference type="SUPFAM" id="SSF57959">
    <property type="entry name" value="Leucine zipper domain"/>
    <property type="match status" value="1"/>
</dbReference>
<feature type="region of interest" description="Disordered" evidence="1">
    <location>
        <begin position="304"/>
        <end position="343"/>
    </location>
</feature>
<dbReference type="GO" id="GO:0003700">
    <property type="term" value="F:DNA-binding transcription factor activity"/>
    <property type="evidence" value="ECO:0007669"/>
    <property type="project" value="InterPro"/>
</dbReference>
<feature type="compositionally biased region" description="Polar residues" evidence="1">
    <location>
        <begin position="123"/>
        <end position="137"/>
    </location>
</feature>